<dbReference type="PRINTS" id="PR00035">
    <property type="entry name" value="HTHGNTR"/>
</dbReference>
<evidence type="ECO:0000256" key="2">
    <source>
        <dbReference type="ARBA" id="ARBA00022898"/>
    </source>
</evidence>
<accession>A0A917LZH8</accession>
<evidence type="ECO:0000256" key="1">
    <source>
        <dbReference type="ARBA" id="ARBA00005384"/>
    </source>
</evidence>
<comment type="caution">
    <text evidence="7">The sequence shown here is derived from an EMBL/GenBank/DDBJ whole genome shotgun (WGS) entry which is preliminary data.</text>
</comment>
<dbReference type="CDD" id="cd07377">
    <property type="entry name" value="WHTH_GntR"/>
    <property type="match status" value="1"/>
</dbReference>
<dbReference type="InterPro" id="IPR036388">
    <property type="entry name" value="WH-like_DNA-bd_sf"/>
</dbReference>
<reference evidence="7" key="1">
    <citation type="journal article" date="2014" name="Int. J. Syst. Evol. Microbiol.">
        <title>Complete genome sequence of Corynebacterium casei LMG S-19264T (=DSM 44701T), isolated from a smear-ripened cheese.</title>
        <authorList>
            <consortium name="US DOE Joint Genome Institute (JGI-PGF)"/>
            <person name="Walter F."/>
            <person name="Albersmeier A."/>
            <person name="Kalinowski J."/>
            <person name="Ruckert C."/>
        </authorList>
    </citation>
    <scope>NUCLEOTIDE SEQUENCE</scope>
    <source>
        <strain evidence="7">CGMCC 1.12187</strain>
    </source>
</reference>
<dbReference type="Gene3D" id="3.40.640.10">
    <property type="entry name" value="Type I PLP-dependent aspartate aminotransferase-like (Major domain)"/>
    <property type="match status" value="1"/>
</dbReference>
<name>A0A917LZH8_9MICC</name>
<sequence>MLVPGTRGASLAMRVRQTVERLIVGGTWRPGERVPSSRSLAEDLGVSRTTVQSAYQALVDEGYLLPSDRRGMYVSTLLPYPAVAERQAGTGYSGTPDWEHAVDWERVLHRPRTGPWPELRRERTWHRFDYPFVTGQHDSSFFPREAWLRALKRALGPEHRHASLDDVLDDDARLVDILCTRVLPGRGLSVSPDNVLVTLGSQQGLHLLAASTIRWGDSVAVENPGYIDARHVFHRAGATIVDVPVDEHGLVPQSEYSGARLLFVTPSHQHPTNVTLSVDRRLQLIQQAQEQDFLIVEDDYDSELRYRGQPHPAMAALDPSGRTVYLGTMSKVLAPGLRIGYVVGPKALLDELRTHRRYAHRQPPGHLQRAVALLYESGDFARAQRRYKNDLARRWDTAAKAAERMFSQQQVLPPGGTGLWIRTDPTRSANELVDRARDRGILVDPGSMYFSDSRGDAPFIRVGFGAIPHQRITPGMELLASIATDQARPN</sequence>
<dbReference type="Gene3D" id="1.10.10.10">
    <property type="entry name" value="Winged helix-like DNA-binding domain superfamily/Winged helix DNA-binding domain"/>
    <property type="match status" value="1"/>
</dbReference>
<feature type="domain" description="HTH gntR-type" evidence="6">
    <location>
        <begin position="9"/>
        <end position="77"/>
    </location>
</feature>
<dbReference type="PANTHER" id="PTHR46577">
    <property type="entry name" value="HTH-TYPE TRANSCRIPTIONAL REGULATORY PROTEIN GABR"/>
    <property type="match status" value="1"/>
</dbReference>
<dbReference type="Proteomes" id="UP000638848">
    <property type="component" value="Unassembled WGS sequence"/>
</dbReference>
<dbReference type="GO" id="GO:0003677">
    <property type="term" value="F:DNA binding"/>
    <property type="evidence" value="ECO:0007669"/>
    <property type="project" value="UniProtKB-KW"/>
</dbReference>
<dbReference type="InterPro" id="IPR000524">
    <property type="entry name" value="Tscrpt_reg_HTH_GntR"/>
</dbReference>
<dbReference type="InterPro" id="IPR004839">
    <property type="entry name" value="Aminotransferase_I/II_large"/>
</dbReference>
<keyword evidence="4" id="KW-0238">DNA-binding</keyword>
<dbReference type="GO" id="GO:0030170">
    <property type="term" value="F:pyridoxal phosphate binding"/>
    <property type="evidence" value="ECO:0007669"/>
    <property type="project" value="InterPro"/>
</dbReference>
<dbReference type="SUPFAM" id="SSF46785">
    <property type="entry name" value="Winged helix' DNA-binding domain"/>
    <property type="match status" value="1"/>
</dbReference>
<reference evidence="7" key="2">
    <citation type="submission" date="2020-09" db="EMBL/GenBank/DDBJ databases">
        <authorList>
            <person name="Sun Q."/>
            <person name="Zhou Y."/>
        </authorList>
    </citation>
    <scope>NUCLEOTIDE SEQUENCE</scope>
    <source>
        <strain evidence="7">CGMCC 1.12187</strain>
    </source>
</reference>
<evidence type="ECO:0000256" key="5">
    <source>
        <dbReference type="ARBA" id="ARBA00023163"/>
    </source>
</evidence>
<dbReference type="SMART" id="SM00345">
    <property type="entry name" value="HTH_GNTR"/>
    <property type="match status" value="1"/>
</dbReference>
<dbReference type="GO" id="GO:0003700">
    <property type="term" value="F:DNA-binding transcription factor activity"/>
    <property type="evidence" value="ECO:0007669"/>
    <property type="project" value="InterPro"/>
</dbReference>
<evidence type="ECO:0000256" key="3">
    <source>
        <dbReference type="ARBA" id="ARBA00023015"/>
    </source>
</evidence>
<gene>
    <name evidence="7" type="ORF">GCM10011374_36930</name>
</gene>
<dbReference type="InterPro" id="IPR015424">
    <property type="entry name" value="PyrdxlP-dep_Trfase"/>
</dbReference>
<proteinExistence type="inferred from homology"/>
<keyword evidence="5" id="KW-0804">Transcription</keyword>
<keyword evidence="3" id="KW-0805">Transcription regulation</keyword>
<evidence type="ECO:0000259" key="6">
    <source>
        <dbReference type="PROSITE" id="PS50949"/>
    </source>
</evidence>
<dbReference type="InterPro" id="IPR051446">
    <property type="entry name" value="HTH_trans_reg/aminotransferase"/>
</dbReference>
<dbReference type="CDD" id="cd00609">
    <property type="entry name" value="AAT_like"/>
    <property type="match status" value="1"/>
</dbReference>
<keyword evidence="2" id="KW-0663">Pyridoxal phosphate</keyword>
<evidence type="ECO:0000313" key="8">
    <source>
        <dbReference type="Proteomes" id="UP000638848"/>
    </source>
</evidence>
<dbReference type="SUPFAM" id="SSF53383">
    <property type="entry name" value="PLP-dependent transferases"/>
    <property type="match status" value="1"/>
</dbReference>
<dbReference type="InterPro" id="IPR015421">
    <property type="entry name" value="PyrdxlP-dep_Trfase_major"/>
</dbReference>
<evidence type="ECO:0000256" key="4">
    <source>
        <dbReference type="ARBA" id="ARBA00023125"/>
    </source>
</evidence>
<organism evidence="7 8">
    <name type="scientific">Kocuria dechangensis</name>
    <dbReference type="NCBI Taxonomy" id="1176249"/>
    <lineage>
        <taxon>Bacteria</taxon>
        <taxon>Bacillati</taxon>
        <taxon>Actinomycetota</taxon>
        <taxon>Actinomycetes</taxon>
        <taxon>Micrococcales</taxon>
        <taxon>Micrococcaceae</taxon>
        <taxon>Kocuria</taxon>
    </lineage>
</organism>
<dbReference type="InterPro" id="IPR036390">
    <property type="entry name" value="WH_DNA-bd_sf"/>
</dbReference>
<keyword evidence="8" id="KW-1185">Reference proteome</keyword>
<evidence type="ECO:0000313" key="7">
    <source>
        <dbReference type="EMBL" id="GGG69131.1"/>
    </source>
</evidence>
<protein>
    <submittedName>
        <fullName evidence="7">GntR family transcriptional regulator</fullName>
    </submittedName>
</protein>
<dbReference type="EMBL" id="BMEQ01000033">
    <property type="protein sequence ID" value="GGG69131.1"/>
    <property type="molecule type" value="Genomic_DNA"/>
</dbReference>
<comment type="similarity">
    <text evidence="1">In the C-terminal section; belongs to the class-I pyridoxal-phosphate-dependent aminotransferase family.</text>
</comment>
<dbReference type="Pfam" id="PF00155">
    <property type="entry name" value="Aminotran_1_2"/>
    <property type="match status" value="1"/>
</dbReference>
<dbReference type="AlphaFoldDB" id="A0A917LZH8"/>
<dbReference type="PANTHER" id="PTHR46577:SF1">
    <property type="entry name" value="HTH-TYPE TRANSCRIPTIONAL REGULATORY PROTEIN GABR"/>
    <property type="match status" value="1"/>
</dbReference>
<dbReference type="PROSITE" id="PS50949">
    <property type="entry name" value="HTH_GNTR"/>
    <property type="match status" value="1"/>
</dbReference>
<dbReference type="Pfam" id="PF00392">
    <property type="entry name" value="GntR"/>
    <property type="match status" value="1"/>
</dbReference>